<accession>A0A1B6FCV2</accession>
<organism evidence="1">
    <name type="scientific">Cuerna arida</name>
    <dbReference type="NCBI Taxonomy" id="1464854"/>
    <lineage>
        <taxon>Eukaryota</taxon>
        <taxon>Metazoa</taxon>
        <taxon>Ecdysozoa</taxon>
        <taxon>Arthropoda</taxon>
        <taxon>Hexapoda</taxon>
        <taxon>Insecta</taxon>
        <taxon>Pterygota</taxon>
        <taxon>Neoptera</taxon>
        <taxon>Paraneoptera</taxon>
        <taxon>Hemiptera</taxon>
        <taxon>Auchenorrhyncha</taxon>
        <taxon>Membracoidea</taxon>
        <taxon>Cicadellidae</taxon>
        <taxon>Cicadellinae</taxon>
        <taxon>Proconiini</taxon>
        <taxon>Cuerna</taxon>
    </lineage>
</organism>
<gene>
    <name evidence="1" type="ORF">g.3906</name>
</gene>
<reference evidence="1" key="1">
    <citation type="submission" date="2015-11" db="EMBL/GenBank/DDBJ databases">
        <title>De novo transcriptome assembly of four potential Pierce s Disease insect vectors from Arizona vineyards.</title>
        <authorList>
            <person name="Tassone E.E."/>
        </authorList>
    </citation>
    <scope>NUCLEOTIDE SEQUENCE</scope>
</reference>
<dbReference type="EMBL" id="GECZ01021739">
    <property type="protein sequence ID" value="JAS48030.1"/>
    <property type="molecule type" value="Transcribed_RNA"/>
</dbReference>
<feature type="non-terminal residue" evidence="1">
    <location>
        <position position="104"/>
    </location>
</feature>
<proteinExistence type="predicted"/>
<protein>
    <recommendedName>
        <fullName evidence="2">Reverse transcriptase domain-containing protein</fullName>
    </recommendedName>
</protein>
<evidence type="ECO:0008006" key="2">
    <source>
        <dbReference type="Google" id="ProtNLM"/>
    </source>
</evidence>
<sequence>MTRRTVRGSILPEECHKVQFLARSCGISCLLRLTLPRSVKLVAYADNVAVVIVSKHLDEINHMFHITFERVNRWMDTVNLQMAKHKTEAVLITSRKTVEAIKLK</sequence>
<dbReference type="AlphaFoldDB" id="A0A1B6FCV2"/>
<name>A0A1B6FCV2_9HEMI</name>
<evidence type="ECO:0000313" key="1">
    <source>
        <dbReference type="EMBL" id="JAS48030.1"/>
    </source>
</evidence>